<dbReference type="EMBL" id="UOFU01000135">
    <property type="protein sequence ID" value="VAW97954.1"/>
    <property type="molecule type" value="Genomic_DNA"/>
</dbReference>
<dbReference type="Pfam" id="PF13366">
    <property type="entry name" value="PDDEXK_3"/>
    <property type="match status" value="1"/>
</dbReference>
<name>A0A3B1AVE9_9ZZZZ</name>
<evidence type="ECO:0008006" key="2">
    <source>
        <dbReference type="Google" id="ProtNLM"/>
    </source>
</evidence>
<proteinExistence type="predicted"/>
<reference evidence="1" key="1">
    <citation type="submission" date="2018-06" db="EMBL/GenBank/DDBJ databases">
        <authorList>
            <person name="Zhirakovskaya E."/>
        </authorList>
    </citation>
    <scope>NUCLEOTIDE SEQUENCE</scope>
</reference>
<organism evidence="1">
    <name type="scientific">hydrothermal vent metagenome</name>
    <dbReference type="NCBI Taxonomy" id="652676"/>
    <lineage>
        <taxon>unclassified sequences</taxon>
        <taxon>metagenomes</taxon>
        <taxon>ecological metagenomes</taxon>
    </lineage>
</organism>
<accession>A0A3B1AVE9</accession>
<dbReference type="NCBIfam" id="TIGR04256">
    <property type="entry name" value="GxxExxY"/>
    <property type="match status" value="1"/>
</dbReference>
<dbReference type="InterPro" id="IPR026350">
    <property type="entry name" value="GxxExxY"/>
</dbReference>
<dbReference type="AlphaFoldDB" id="A0A3B1AVE9"/>
<sequence length="100" mass="11518">MESAYQECLIHEFRLQRISYESEVPVYIDYKGLIVGDVYRADLLVDEKLIVELKAVEQISPIHKAQLLTYLRLVKKPLGLLINFNTVVLKDGICRVVNNV</sequence>
<evidence type="ECO:0000313" key="1">
    <source>
        <dbReference type="EMBL" id="VAW97954.1"/>
    </source>
</evidence>
<gene>
    <name evidence="1" type="ORF">MNBD_GAMMA20-1020</name>
</gene>
<protein>
    <recommendedName>
        <fullName evidence="2">GxxExxY protein</fullName>
    </recommendedName>
</protein>